<sequence length="77" mass="7917">MRSSAAKSSGRRSGVAVTTSSAGPRPLRTSVTGPVVRRKLSDNLKPFPVRGACHDSLDRLMGGVIDGVASVASLAHC</sequence>
<evidence type="ECO:0000313" key="3">
    <source>
        <dbReference type="EnsemblMetazoa" id="ISCW008487-PA"/>
    </source>
</evidence>
<evidence type="ECO:0000313" key="2">
    <source>
        <dbReference type="EMBL" id="EEC09813.1"/>
    </source>
</evidence>
<feature type="region of interest" description="Disordered" evidence="1">
    <location>
        <begin position="1"/>
        <end position="33"/>
    </location>
</feature>
<keyword evidence="4" id="KW-1185">Reference proteome</keyword>
<dbReference type="Proteomes" id="UP000001555">
    <property type="component" value="Unassembled WGS sequence"/>
</dbReference>
<name>B7PT91_IXOSC</name>
<evidence type="ECO:0000313" key="4">
    <source>
        <dbReference type="Proteomes" id="UP000001555"/>
    </source>
</evidence>
<dbReference type="HOGENOM" id="CLU_2640869_0_0_1"/>
<gene>
    <name evidence="2" type="ORF">IscW_ISCW008487</name>
</gene>
<reference evidence="3" key="2">
    <citation type="submission" date="2020-05" db="UniProtKB">
        <authorList>
            <consortium name="EnsemblMetazoa"/>
        </authorList>
    </citation>
    <scope>IDENTIFICATION</scope>
    <source>
        <strain evidence="3">wikel</strain>
    </source>
</reference>
<reference evidence="2 4" key="1">
    <citation type="submission" date="2008-03" db="EMBL/GenBank/DDBJ databases">
        <title>Annotation of Ixodes scapularis.</title>
        <authorList>
            <consortium name="Ixodes scapularis Genome Project Consortium"/>
            <person name="Caler E."/>
            <person name="Hannick L.I."/>
            <person name="Bidwell S."/>
            <person name="Joardar V."/>
            <person name="Thiagarajan M."/>
            <person name="Amedeo P."/>
            <person name="Galinsky K.J."/>
            <person name="Schobel S."/>
            <person name="Inman J."/>
            <person name="Hostetler J."/>
            <person name="Miller J."/>
            <person name="Hammond M."/>
            <person name="Megy K."/>
            <person name="Lawson D."/>
            <person name="Kodira C."/>
            <person name="Sutton G."/>
            <person name="Meyer J."/>
            <person name="Hill C.A."/>
            <person name="Birren B."/>
            <person name="Nene V."/>
            <person name="Collins F."/>
            <person name="Alarcon-Chaidez F."/>
            <person name="Wikel S."/>
            <person name="Strausberg R."/>
        </authorList>
    </citation>
    <scope>NUCLEOTIDE SEQUENCE [LARGE SCALE GENOMIC DNA]</scope>
    <source>
        <strain evidence="4">Wikel</strain>
        <strain evidence="2">Wikel colony</strain>
    </source>
</reference>
<dbReference type="VEuPathDB" id="VectorBase:ISCW008487"/>
<dbReference type="VEuPathDB" id="VectorBase:ISCI008487"/>
<protein>
    <submittedName>
        <fullName evidence="2 3">Uncharacterized protein</fullName>
    </submittedName>
</protein>
<dbReference type="EMBL" id="ABJB010495798">
    <property type="status" value="NOT_ANNOTATED_CDS"/>
    <property type="molecule type" value="Genomic_DNA"/>
</dbReference>
<organism>
    <name type="scientific">Ixodes scapularis</name>
    <name type="common">Black-legged tick</name>
    <name type="synonym">Deer tick</name>
    <dbReference type="NCBI Taxonomy" id="6945"/>
    <lineage>
        <taxon>Eukaryota</taxon>
        <taxon>Metazoa</taxon>
        <taxon>Ecdysozoa</taxon>
        <taxon>Arthropoda</taxon>
        <taxon>Chelicerata</taxon>
        <taxon>Arachnida</taxon>
        <taxon>Acari</taxon>
        <taxon>Parasitiformes</taxon>
        <taxon>Ixodida</taxon>
        <taxon>Ixodoidea</taxon>
        <taxon>Ixodidae</taxon>
        <taxon>Ixodinae</taxon>
        <taxon>Ixodes</taxon>
    </lineage>
</organism>
<dbReference type="PaxDb" id="6945-B7PT91"/>
<accession>B7PT91</accession>
<evidence type="ECO:0000256" key="1">
    <source>
        <dbReference type="SAM" id="MobiDB-lite"/>
    </source>
</evidence>
<dbReference type="AlphaFoldDB" id="B7PT91"/>
<dbReference type="EnsemblMetazoa" id="ISCW008487-RA">
    <property type="protein sequence ID" value="ISCW008487-PA"/>
    <property type="gene ID" value="ISCW008487"/>
</dbReference>
<dbReference type="InParanoid" id="B7PT91"/>
<feature type="compositionally biased region" description="Low complexity" evidence="1">
    <location>
        <begin position="1"/>
        <end position="14"/>
    </location>
</feature>
<proteinExistence type="predicted"/>
<dbReference type="EMBL" id="DS784338">
    <property type="protein sequence ID" value="EEC09813.1"/>
    <property type="molecule type" value="Genomic_DNA"/>
</dbReference>